<protein>
    <submittedName>
        <fullName evidence="2">Uncharacterized protein</fullName>
    </submittedName>
</protein>
<evidence type="ECO:0000313" key="3">
    <source>
        <dbReference type="Proteomes" id="UP000319801"/>
    </source>
</evidence>
<feature type="region of interest" description="Disordered" evidence="1">
    <location>
        <begin position="1"/>
        <end position="23"/>
    </location>
</feature>
<name>A0A556TYH1_BAGYA</name>
<organism evidence="2 3">
    <name type="scientific">Bagarius yarrelli</name>
    <name type="common">Goonch</name>
    <name type="synonym">Bagrus yarrelli</name>
    <dbReference type="NCBI Taxonomy" id="175774"/>
    <lineage>
        <taxon>Eukaryota</taxon>
        <taxon>Metazoa</taxon>
        <taxon>Chordata</taxon>
        <taxon>Craniata</taxon>
        <taxon>Vertebrata</taxon>
        <taxon>Euteleostomi</taxon>
        <taxon>Actinopterygii</taxon>
        <taxon>Neopterygii</taxon>
        <taxon>Teleostei</taxon>
        <taxon>Ostariophysi</taxon>
        <taxon>Siluriformes</taxon>
        <taxon>Sisoridae</taxon>
        <taxon>Sisorinae</taxon>
        <taxon>Bagarius</taxon>
    </lineage>
</organism>
<dbReference type="Proteomes" id="UP000319801">
    <property type="component" value="Unassembled WGS sequence"/>
</dbReference>
<feature type="compositionally biased region" description="Basic and acidic residues" evidence="1">
    <location>
        <begin position="597"/>
        <end position="608"/>
    </location>
</feature>
<dbReference type="OrthoDB" id="8855468at2759"/>
<dbReference type="AlphaFoldDB" id="A0A556TYH1"/>
<gene>
    <name evidence="2" type="ORF">Baya_5766</name>
</gene>
<evidence type="ECO:0000256" key="1">
    <source>
        <dbReference type="SAM" id="MobiDB-lite"/>
    </source>
</evidence>
<keyword evidence="3" id="KW-1185">Reference proteome</keyword>
<sequence>MKQALLKFSSVKTPSGSFQKSATAGKHSRNCSLIDHLTASSTNTIIAEIIPLCCPDISYNLEQPLTFQQVINSIMKAIRHVHEVQRSSSVTDDERSTSSEGDEENLLSKRIRIKATHTVSGILLEAGEEISSAWSPHSDYGPSDEITVTPSSIRVHPTASKITKTLLKSLTKQPSSNQNWSELTISRNALLPVACKIYRSVQKNVFSFLLKVQMSTSTKLCEEPTERELQEVALGNGENLVLKLASEGTDVSLMNAVEVIDGRSSAWDEEQLCLEMCTDEVIRQILTMYRTQAQYLTSDLIESTCAQLVTDVLVKYVQILHAEKEKTRNMWRSISSHGPPRNLSCAVKTYLDSMAVEMTRSFLKDLQECVESGTETQTGFVSASIRSAFDHANIFTPFRLFRQVRNKIADISFTVNEDRWTDGSAGKDETVFEAVGKDGGSFSRGFARRQTETLNSSVNQLRSLLSRDSSTKHHEQAIANAISTVLRNITGTENLMRRFSESVLTEEPCCYSMVRASGFSILVLIFVLELVIRLACYFSNTGFLQLAVQTEFCKARATSDDEDDVTAALNELTRTLTDFVEECTATSATTPRTRKTKTQDEPNARHQESQITTSDDDVSCQSAQGSAGRKKMRKRRKITIHSRILKQVRKIVYFPHSHFKRFRLYLEQVTSWFTRLVLPDLQTVRQLLLPIKAPY</sequence>
<feature type="compositionally biased region" description="Polar residues" evidence="1">
    <location>
        <begin position="10"/>
        <end position="22"/>
    </location>
</feature>
<accession>A0A556TYH1</accession>
<feature type="compositionally biased region" description="Polar residues" evidence="1">
    <location>
        <begin position="609"/>
        <end position="625"/>
    </location>
</feature>
<comment type="caution">
    <text evidence="2">The sequence shown here is derived from an EMBL/GenBank/DDBJ whole genome shotgun (WGS) entry which is preliminary data.</text>
</comment>
<dbReference type="EMBL" id="VCAZ01000029">
    <property type="protein sequence ID" value="TSL28251.1"/>
    <property type="molecule type" value="Genomic_DNA"/>
</dbReference>
<feature type="region of interest" description="Disordered" evidence="1">
    <location>
        <begin position="586"/>
        <end position="633"/>
    </location>
</feature>
<feature type="region of interest" description="Disordered" evidence="1">
    <location>
        <begin position="84"/>
        <end position="105"/>
    </location>
</feature>
<evidence type="ECO:0000313" key="2">
    <source>
        <dbReference type="EMBL" id="TSL28251.1"/>
    </source>
</evidence>
<reference evidence="2 3" key="1">
    <citation type="journal article" date="2019" name="Genome Biol. Evol.">
        <title>Whole-Genome Sequencing of the Giant Devil Catfish, Bagarius yarrelli.</title>
        <authorList>
            <person name="Jiang W."/>
            <person name="Lv Y."/>
            <person name="Cheng L."/>
            <person name="Yang K."/>
            <person name="Chao B."/>
            <person name="Wang X."/>
            <person name="Li Y."/>
            <person name="Pan X."/>
            <person name="You X."/>
            <person name="Zhang Y."/>
            <person name="Yang J."/>
            <person name="Li J."/>
            <person name="Zhang X."/>
            <person name="Liu S."/>
            <person name="Sun C."/>
            <person name="Yang J."/>
            <person name="Shi Q."/>
        </authorList>
    </citation>
    <scope>NUCLEOTIDE SEQUENCE [LARGE SCALE GENOMIC DNA]</scope>
    <source>
        <strain evidence="2">JWS20170419001</strain>
        <tissue evidence="2">Muscle</tissue>
    </source>
</reference>
<proteinExistence type="predicted"/>